<dbReference type="EMBL" id="JAOYEY010000042">
    <property type="protein sequence ID" value="MCV9886666.1"/>
    <property type="molecule type" value="Genomic_DNA"/>
</dbReference>
<organism evidence="2 3">
    <name type="scientific">Metabacillus halosaccharovorans</name>
    <dbReference type="NCBI Taxonomy" id="930124"/>
    <lineage>
        <taxon>Bacteria</taxon>
        <taxon>Bacillati</taxon>
        <taxon>Bacillota</taxon>
        <taxon>Bacilli</taxon>
        <taxon>Bacillales</taxon>
        <taxon>Bacillaceae</taxon>
        <taxon>Metabacillus</taxon>
    </lineage>
</organism>
<evidence type="ECO:0000313" key="3">
    <source>
        <dbReference type="Proteomes" id="UP001526147"/>
    </source>
</evidence>
<feature type="chain" id="PRO_5045367470" evidence="1">
    <location>
        <begin position="21"/>
        <end position="292"/>
    </location>
</feature>
<accession>A0ABT3DID5</accession>
<dbReference type="RefSeq" id="WP_264143219.1">
    <property type="nucleotide sequence ID" value="NZ_JAOYEY010000042.1"/>
</dbReference>
<sequence length="292" mass="32885">MKKLILMFAFIMFLAGVTDVDNKANASTNTEYSTWLWDTNQIVINRAVTLQFLVEKQVSHVYLQINRSIKIEQYKQFIKEATTRGIKVYALDGAPEWGPSSKPFLNFLNWVTTYQADAAEDENFSGIHLDVEPYLTSQWTTNYNGAVLKYQGVILAASDTAKSLGIPFAADIPFWFDEMNVKNKYGKGNLAQWVINNTSEVTIMAYRDKAVGPNGIIELTKYEMSLAASLNKDVTIAVETMNLGSNDGFLTFYEEGQNVIDQELALVSEAYKEYSSFKGIAVHHVGSWMELE</sequence>
<name>A0ABT3DID5_9BACI</name>
<dbReference type="Proteomes" id="UP001526147">
    <property type="component" value="Unassembled WGS sequence"/>
</dbReference>
<proteinExistence type="predicted"/>
<gene>
    <name evidence="2" type="ORF">OIH86_13580</name>
</gene>
<keyword evidence="1" id="KW-0732">Signal</keyword>
<evidence type="ECO:0000313" key="2">
    <source>
        <dbReference type="EMBL" id="MCV9886666.1"/>
    </source>
</evidence>
<feature type="signal peptide" evidence="1">
    <location>
        <begin position="1"/>
        <end position="20"/>
    </location>
</feature>
<keyword evidence="3" id="KW-1185">Reference proteome</keyword>
<comment type="caution">
    <text evidence="2">The sequence shown here is derived from an EMBL/GenBank/DDBJ whole genome shotgun (WGS) entry which is preliminary data.</text>
</comment>
<reference evidence="2 3" key="1">
    <citation type="submission" date="2022-10" db="EMBL/GenBank/DDBJ databases">
        <title>Draft genome assembly of moderately radiation resistant bacterium Metabacillus halosaccharovorans.</title>
        <authorList>
            <person name="Pal S."/>
            <person name="Gopinathan A."/>
        </authorList>
    </citation>
    <scope>NUCLEOTIDE SEQUENCE [LARGE SCALE GENOMIC DNA]</scope>
    <source>
        <strain evidence="2 3">VITHBRA001</strain>
    </source>
</reference>
<evidence type="ECO:0000256" key="1">
    <source>
        <dbReference type="SAM" id="SignalP"/>
    </source>
</evidence>
<protein>
    <submittedName>
        <fullName evidence="2">Amidase</fullName>
    </submittedName>
</protein>